<dbReference type="EMBL" id="MF503974">
    <property type="protein sequence ID" value="ASR75388.1"/>
    <property type="molecule type" value="Genomic_DNA"/>
</dbReference>
<gene>
    <name evidence="2" type="ORF">BAR_7</name>
</gene>
<reference evidence="2" key="1">
    <citation type="submission" date="2017-07" db="EMBL/GenBank/DDBJ databases">
        <title>Chromosomal microdeletions drove parallel domestication of plant architecture in Asian and African rice#.</title>
        <authorList>
            <person name="Wu Y."/>
            <person name="Zhao S."/>
            <person name="Li X."/>
            <person name="Zhang B."/>
            <person name="Jiang L."/>
            <person name="Tang Y."/>
            <person name="Zhao J."/>
            <person name="Ma X."/>
            <person name="Cai H."/>
            <person name="Sun C."/>
            <person name="Tan L."/>
        </authorList>
    </citation>
    <scope>NUCLEOTIDE SEQUENCE</scope>
</reference>
<organism evidence="2">
    <name type="scientific">Oryza barthii</name>
    <dbReference type="NCBI Taxonomy" id="65489"/>
    <lineage>
        <taxon>Eukaryota</taxon>
        <taxon>Viridiplantae</taxon>
        <taxon>Streptophyta</taxon>
        <taxon>Embryophyta</taxon>
        <taxon>Tracheophyta</taxon>
        <taxon>Spermatophyta</taxon>
        <taxon>Magnoliopsida</taxon>
        <taxon>Liliopsida</taxon>
        <taxon>Poales</taxon>
        <taxon>Poaceae</taxon>
        <taxon>BOP clade</taxon>
        <taxon>Oryzoideae</taxon>
        <taxon>Oryzeae</taxon>
        <taxon>Oryzinae</taxon>
        <taxon>Oryza</taxon>
    </lineage>
</organism>
<evidence type="ECO:0000313" key="2">
    <source>
        <dbReference type="EMBL" id="ASR75388.1"/>
    </source>
</evidence>
<name>A0A2I4S674_9ORYZ</name>
<dbReference type="AlphaFoldDB" id="A0A2I4S674"/>
<protein>
    <submittedName>
        <fullName evidence="2">Uncharacterized protein</fullName>
    </submittedName>
</protein>
<accession>A0A2I4S674</accession>
<sequence>MDSAGRRRLGFQLAGGALPCALVAAERCVLRNVLSQKRHGNSRTCLPSTIAVGAASSRLLAAAGGRDRDSSTGGEAGAGQEDDEGSMKGKWDKLYWEKLVISESEFILDC</sequence>
<feature type="region of interest" description="Disordered" evidence="1">
    <location>
        <begin position="62"/>
        <end position="87"/>
    </location>
</feature>
<proteinExistence type="predicted"/>
<evidence type="ECO:0000256" key="1">
    <source>
        <dbReference type="SAM" id="MobiDB-lite"/>
    </source>
</evidence>